<keyword evidence="1" id="KW-0489">Methyltransferase</keyword>
<dbReference type="GO" id="GO:0032259">
    <property type="term" value="P:methylation"/>
    <property type="evidence" value="ECO:0007669"/>
    <property type="project" value="UniProtKB-KW"/>
</dbReference>
<dbReference type="Proteomes" id="UP000828422">
    <property type="component" value="Segment"/>
</dbReference>
<dbReference type="NCBIfam" id="TIGR01712">
    <property type="entry name" value="phage_N6A_met"/>
    <property type="match status" value="1"/>
</dbReference>
<keyword evidence="1" id="KW-0808">Transferase</keyword>
<organism evidence="1 2">
    <name type="scientific">Klebsiella phage vB_KpnS-VAC11</name>
    <dbReference type="NCBI Taxonomy" id="2864361"/>
    <lineage>
        <taxon>Viruses</taxon>
        <taxon>Duplodnaviria</taxon>
        <taxon>Heunggongvirae</taxon>
        <taxon>Uroviricota</taxon>
        <taxon>Caudoviricetes</taxon>
        <taxon>Drexlerviridae</taxon>
        <taxon>Webervirus</taxon>
        <taxon>Webervirus VAC11</taxon>
    </lineage>
</organism>
<reference evidence="1 2" key="1">
    <citation type="submission" date="2021-06" db="EMBL/GenBank/DDBJ databases">
        <title>PemIK (PemK/PemI) type II TA system from Klebsiella pneumoniae clinical strains inhibits lytic phage.</title>
        <authorList>
            <person name="Bleriot I.I."/>
            <person name="Blasco L.L."/>
            <person name="Pacios O.O."/>
            <person name="Fernandez-Garcia L.L."/>
            <person name="Ambroa A.A."/>
            <person name="Lopez M.M."/>
            <person name="Gonzalez-Bardanca M.M."/>
            <person name="Fernandez-Cuenca F.F."/>
            <person name="Oteo J.J."/>
            <person name="Pascual A.A."/>
            <person name="Martinez-Martinez L.L."/>
            <person name="Domingo-Calap P.P."/>
            <person name="Wood T.T.K."/>
            <person name="Tomas M.M."/>
        </authorList>
    </citation>
    <scope>NUCLEOTIDE SEQUENCE [LARGE SCALE GENOMIC DNA]</scope>
</reference>
<accession>A0AAE7XIN2</accession>
<dbReference type="GO" id="GO:0009007">
    <property type="term" value="F:site-specific DNA-methyltransferase (adenine-specific) activity"/>
    <property type="evidence" value="ECO:0007669"/>
    <property type="project" value="InterPro"/>
</dbReference>
<dbReference type="GO" id="GO:0003677">
    <property type="term" value="F:DNA binding"/>
    <property type="evidence" value="ECO:0007669"/>
    <property type="project" value="InterPro"/>
</dbReference>
<evidence type="ECO:0000313" key="2">
    <source>
        <dbReference type="Proteomes" id="UP000828422"/>
    </source>
</evidence>
<sequence length="169" mass="19334">MEERYGPYDLDAAADQSNAVCAKFYDEKTDCLKRWWGKNKHVWLNPPYSFPDPFVLKAIEQMEHDNQIDILLPGDNSTAWFRDAQKMAAEIIWIVADVEEDDDGNQLSRSGRLAFINGLSGKPVDNNNKGSVIFIMRKLKPGEEQKTLYIPVSEICPSLAKKRMRKRGI</sequence>
<proteinExistence type="predicted"/>
<dbReference type="InterPro" id="IPR008593">
    <property type="entry name" value="Dam_MeTrfase"/>
</dbReference>
<name>A0AAE7XIN2_9CAUD</name>
<protein>
    <submittedName>
        <fullName evidence="1">DNA adenine methyltransferase</fullName>
    </submittedName>
</protein>
<dbReference type="Pfam" id="PF05869">
    <property type="entry name" value="Dam"/>
    <property type="match status" value="1"/>
</dbReference>
<dbReference type="GO" id="GO:0009307">
    <property type="term" value="P:DNA restriction-modification system"/>
    <property type="evidence" value="ECO:0007669"/>
    <property type="project" value="InterPro"/>
</dbReference>
<evidence type="ECO:0000313" key="1">
    <source>
        <dbReference type="EMBL" id="QZE50992.1"/>
    </source>
</evidence>
<dbReference type="EMBL" id="MZ428228">
    <property type="protein sequence ID" value="QZE50992.1"/>
    <property type="molecule type" value="Genomic_DNA"/>
</dbReference>
<keyword evidence="2" id="KW-1185">Reference proteome</keyword>